<dbReference type="EMBL" id="KN837213">
    <property type="protein sequence ID" value="KIJ33380.1"/>
    <property type="molecule type" value="Genomic_DNA"/>
</dbReference>
<comment type="similarity">
    <text evidence="10">Belongs to the protein kinase superfamily.</text>
</comment>
<dbReference type="GO" id="GO:0004674">
    <property type="term" value="F:protein serine/threonine kinase activity"/>
    <property type="evidence" value="ECO:0007669"/>
    <property type="project" value="UniProtKB-KW"/>
</dbReference>
<evidence type="ECO:0000256" key="7">
    <source>
        <dbReference type="ARBA" id="ARBA00047899"/>
    </source>
</evidence>
<evidence type="ECO:0000256" key="10">
    <source>
        <dbReference type="RuleBase" id="RU000304"/>
    </source>
</evidence>
<evidence type="ECO:0000256" key="1">
    <source>
        <dbReference type="ARBA" id="ARBA00012513"/>
    </source>
</evidence>
<dbReference type="Pfam" id="PF00069">
    <property type="entry name" value="Pkinase"/>
    <property type="match status" value="1"/>
</dbReference>
<proteinExistence type="inferred from homology"/>
<dbReference type="EC" id="2.7.11.1" evidence="1"/>
<comment type="catalytic activity">
    <reaction evidence="8">
        <text>L-seryl-[protein] + ATP = O-phospho-L-seryl-[protein] + ADP + H(+)</text>
        <dbReference type="Rhea" id="RHEA:17989"/>
        <dbReference type="Rhea" id="RHEA-COMP:9863"/>
        <dbReference type="Rhea" id="RHEA-COMP:11604"/>
        <dbReference type="ChEBI" id="CHEBI:15378"/>
        <dbReference type="ChEBI" id="CHEBI:29999"/>
        <dbReference type="ChEBI" id="CHEBI:30616"/>
        <dbReference type="ChEBI" id="CHEBI:83421"/>
        <dbReference type="ChEBI" id="CHEBI:456216"/>
        <dbReference type="EC" id="2.7.11.1"/>
    </reaction>
</comment>
<dbReference type="PROSITE" id="PS00108">
    <property type="entry name" value="PROTEIN_KINASE_ST"/>
    <property type="match status" value="1"/>
</dbReference>
<evidence type="ECO:0000256" key="8">
    <source>
        <dbReference type="ARBA" id="ARBA00048679"/>
    </source>
</evidence>
<dbReference type="SUPFAM" id="SSF56112">
    <property type="entry name" value="Protein kinase-like (PK-like)"/>
    <property type="match status" value="1"/>
</dbReference>
<evidence type="ECO:0000256" key="5">
    <source>
        <dbReference type="ARBA" id="ARBA00022777"/>
    </source>
</evidence>
<keyword evidence="13" id="KW-1185">Reference proteome</keyword>
<dbReference type="GO" id="GO:0005524">
    <property type="term" value="F:ATP binding"/>
    <property type="evidence" value="ECO:0007669"/>
    <property type="project" value="UniProtKB-UniRule"/>
</dbReference>
<comment type="catalytic activity">
    <reaction evidence="7">
        <text>L-threonyl-[protein] + ATP = O-phospho-L-threonyl-[protein] + ADP + H(+)</text>
        <dbReference type="Rhea" id="RHEA:46608"/>
        <dbReference type="Rhea" id="RHEA-COMP:11060"/>
        <dbReference type="Rhea" id="RHEA-COMP:11605"/>
        <dbReference type="ChEBI" id="CHEBI:15378"/>
        <dbReference type="ChEBI" id="CHEBI:30013"/>
        <dbReference type="ChEBI" id="CHEBI:30616"/>
        <dbReference type="ChEBI" id="CHEBI:61977"/>
        <dbReference type="ChEBI" id="CHEBI:456216"/>
        <dbReference type="EC" id="2.7.11.1"/>
    </reaction>
</comment>
<evidence type="ECO:0000313" key="13">
    <source>
        <dbReference type="Proteomes" id="UP000054279"/>
    </source>
</evidence>
<dbReference type="Proteomes" id="UP000054279">
    <property type="component" value="Unassembled WGS sequence"/>
</dbReference>
<evidence type="ECO:0000256" key="2">
    <source>
        <dbReference type="ARBA" id="ARBA00022527"/>
    </source>
</evidence>
<dbReference type="PANTHER" id="PTHR47634:SF9">
    <property type="entry name" value="PROTEIN KINASE DOMAIN-CONTAINING PROTEIN-RELATED"/>
    <property type="match status" value="1"/>
</dbReference>
<dbReference type="HOGENOM" id="CLU_000288_81_13_1"/>
<dbReference type="InterPro" id="IPR051334">
    <property type="entry name" value="SRPK"/>
</dbReference>
<dbReference type="Gene3D" id="3.30.200.20">
    <property type="entry name" value="Phosphorylase Kinase, domain 1"/>
    <property type="match status" value="1"/>
</dbReference>
<feature type="binding site" evidence="9">
    <location>
        <position position="101"/>
    </location>
    <ligand>
        <name>ATP</name>
        <dbReference type="ChEBI" id="CHEBI:30616"/>
    </ligand>
</feature>
<dbReference type="PROSITE" id="PS50011">
    <property type="entry name" value="PROTEIN_KINASE_DOM"/>
    <property type="match status" value="1"/>
</dbReference>
<evidence type="ECO:0000256" key="6">
    <source>
        <dbReference type="ARBA" id="ARBA00022840"/>
    </source>
</evidence>
<name>A0A0C9V7K5_SPHS4</name>
<feature type="domain" description="Protein kinase" evidence="11">
    <location>
        <begin position="66"/>
        <end position="405"/>
    </location>
</feature>
<dbReference type="OrthoDB" id="5979581at2759"/>
<dbReference type="Gene3D" id="1.10.510.10">
    <property type="entry name" value="Transferase(Phosphotransferase) domain 1"/>
    <property type="match status" value="1"/>
</dbReference>
<dbReference type="InterPro" id="IPR000719">
    <property type="entry name" value="Prot_kinase_dom"/>
</dbReference>
<keyword evidence="2 10" id="KW-0723">Serine/threonine-protein kinase</keyword>
<dbReference type="InterPro" id="IPR011009">
    <property type="entry name" value="Kinase-like_dom_sf"/>
</dbReference>
<keyword evidence="5" id="KW-0418">Kinase</keyword>
<organism evidence="12 13">
    <name type="scientific">Sphaerobolus stellatus (strain SS14)</name>
    <dbReference type="NCBI Taxonomy" id="990650"/>
    <lineage>
        <taxon>Eukaryota</taxon>
        <taxon>Fungi</taxon>
        <taxon>Dikarya</taxon>
        <taxon>Basidiomycota</taxon>
        <taxon>Agaricomycotina</taxon>
        <taxon>Agaricomycetes</taxon>
        <taxon>Phallomycetidae</taxon>
        <taxon>Geastrales</taxon>
        <taxon>Sphaerobolaceae</taxon>
        <taxon>Sphaerobolus</taxon>
    </lineage>
</organism>
<dbReference type="PROSITE" id="PS00107">
    <property type="entry name" value="PROTEIN_KINASE_ATP"/>
    <property type="match status" value="1"/>
</dbReference>
<reference evidence="12 13" key="1">
    <citation type="submission" date="2014-06" db="EMBL/GenBank/DDBJ databases">
        <title>Evolutionary Origins and Diversification of the Mycorrhizal Mutualists.</title>
        <authorList>
            <consortium name="DOE Joint Genome Institute"/>
            <consortium name="Mycorrhizal Genomics Consortium"/>
            <person name="Kohler A."/>
            <person name="Kuo A."/>
            <person name="Nagy L.G."/>
            <person name="Floudas D."/>
            <person name="Copeland A."/>
            <person name="Barry K.W."/>
            <person name="Cichocki N."/>
            <person name="Veneault-Fourrey C."/>
            <person name="LaButti K."/>
            <person name="Lindquist E.A."/>
            <person name="Lipzen A."/>
            <person name="Lundell T."/>
            <person name="Morin E."/>
            <person name="Murat C."/>
            <person name="Riley R."/>
            <person name="Ohm R."/>
            <person name="Sun H."/>
            <person name="Tunlid A."/>
            <person name="Henrissat B."/>
            <person name="Grigoriev I.V."/>
            <person name="Hibbett D.S."/>
            <person name="Martin F."/>
        </authorList>
    </citation>
    <scope>NUCLEOTIDE SEQUENCE [LARGE SCALE GENOMIC DNA]</scope>
    <source>
        <strain evidence="12 13">SS14</strain>
    </source>
</reference>
<dbReference type="AlphaFoldDB" id="A0A0C9V7K5"/>
<dbReference type="GO" id="GO:0050684">
    <property type="term" value="P:regulation of mRNA processing"/>
    <property type="evidence" value="ECO:0007669"/>
    <property type="project" value="TreeGrafter"/>
</dbReference>
<keyword evidence="3" id="KW-0808">Transferase</keyword>
<evidence type="ECO:0000259" key="11">
    <source>
        <dbReference type="PROSITE" id="PS50011"/>
    </source>
</evidence>
<protein>
    <recommendedName>
        <fullName evidence="1">non-specific serine/threonine protein kinase</fullName>
        <ecNumber evidence="1">2.7.11.1</ecNumber>
    </recommendedName>
</protein>
<keyword evidence="6 9" id="KW-0067">ATP-binding</keyword>
<evidence type="ECO:0000256" key="9">
    <source>
        <dbReference type="PROSITE-ProRule" id="PRU10141"/>
    </source>
</evidence>
<accession>A0A0C9V7K5</accession>
<dbReference type="GO" id="GO:0000245">
    <property type="term" value="P:spliceosomal complex assembly"/>
    <property type="evidence" value="ECO:0007669"/>
    <property type="project" value="TreeGrafter"/>
</dbReference>
<sequence length="405" mass="45831">MIDLHFELTRPPHTSTHFRVQKDTPKVSLDTETLTFPEEQVGIPASEGFGYLEVDIGNTIGPEMRYRIVRKLGFGRSSTAWMAYDNGSNQESTARKYIVIKILTAFATRMSEQGSILEKTISAQLANPLFLGRDPPVPVAPSWERAYCLSPYDSFVQTNPITSENHLCFLLNPAGPNLNAIRHRFPEAKVPLPLVKRIVTDAVTALYYLHRTADVVHTDLKADNILLESTLTDAEITNIIRSDPPQYYPVMKVLGRDIKTVISQPLAFPIDKGKFMLADYSHAQNPTFNITPRITNYISPEPLCAPVTVLGVEWGEGVDIWALGCLVFQLITGKQLFRPTKDPLKRWSKDEDHLLQMLQITGQRFSDSSIMSVKLKRYLALTGPDDFYPHFLFDFFFPDNRHICD</sequence>
<dbReference type="PANTHER" id="PTHR47634">
    <property type="entry name" value="PROTEIN KINASE DOMAIN-CONTAINING PROTEIN-RELATED"/>
    <property type="match status" value="1"/>
</dbReference>
<dbReference type="InterPro" id="IPR017441">
    <property type="entry name" value="Protein_kinase_ATP_BS"/>
</dbReference>
<evidence type="ECO:0000256" key="4">
    <source>
        <dbReference type="ARBA" id="ARBA00022741"/>
    </source>
</evidence>
<gene>
    <name evidence="12" type="ORF">M422DRAFT_264643</name>
</gene>
<dbReference type="InterPro" id="IPR008271">
    <property type="entry name" value="Ser/Thr_kinase_AS"/>
</dbReference>
<evidence type="ECO:0000313" key="12">
    <source>
        <dbReference type="EMBL" id="KIJ33380.1"/>
    </source>
</evidence>
<evidence type="ECO:0000256" key="3">
    <source>
        <dbReference type="ARBA" id="ARBA00022679"/>
    </source>
</evidence>
<dbReference type="SMART" id="SM00220">
    <property type="entry name" value="S_TKc"/>
    <property type="match status" value="1"/>
</dbReference>
<keyword evidence="4 9" id="KW-0547">Nucleotide-binding</keyword>